<dbReference type="InterPro" id="IPR027417">
    <property type="entry name" value="P-loop_NTPase"/>
</dbReference>
<dbReference type="PANTHER" id="PTHR42698:SF1">
    <property type="entry name" value="GTPASE ERA, MITOCHONDRIAL"/>
    <property type="match status" value="1"/>
</dbReference>
<evidence type="ECO:0000313" key="13">
    <source>
        <dbReference type="Proteomes" id="UP001214992"/>
    </source>
</evidence>
<dbReference type="InterPro" id="IPR005662">
    <property type="entry name" value="GTPase_Era-like"/>
</dbReference>
<dbReference type="InterPro" id="IPR006073">
    <property type="entry name" value="GTP-bd"/>
</dbReference>
<feature type="region of interest" description="G1" evidence="8">
    <location>
        <begin position="15"/>
        <end position="22"/>
    </location>
</feature>
<dbReference type="GO" id="GO:0005525">
    <property type="term" value="F:GTP binding"/>
    <property type="evidence" value="ECO:0007669"/>
    <property type="project" value="UniProtKB-UniRule"/>
</dbReference>
<keyword evidence="5 7" id="KW-0694">RNA-binding</keyword>
<comment type="function">
    <text evidence="7">An essential GTPase that binds both GDP and GTP, with rapid nucleotide exchange. Plays a role in 16S rRNA processing and 30S ribosomal subunit biogenesis and possibly also in cell cycle regulation and energy metabolism.</text>
</comment>
<gene>
    <name evidence="7 12" type="primary">era</name>
    <name evidence="12" type="ORF">ONB71_01750</name>
</gene>
<dbReference type="GO" id="GO:0000028">
    <property type="term" value="P:ribosomal small subunit assembly"/>
    <property type="evidence" value="ECO:0007669"/>
    <property type="project" value="TreeGrafter"/>
</dbReference>
<evidence type="ECO:0000256" key="7">
    <source>
        <dbReference type="HAMAP-Rule" id="MF_00367"/>
    </source>
</evidence>
<proteinExistence type="inferred from homology"/>
<dbReference type="PROSITE" id="PS51713">
    <property type="entry name" value="G_ERA"/>
    <property type="match status" value="1"/>
</dbReference>
<keyword evidence="4 7" id="KW-0547">Nucleotide-binding</keyword>
<evidence type="ECO:0000256" key="2">
    <source>
        <dbReference type="ARBA" id="ARBA00020484"/>
    </source>
</evidence>
<dbReference type="HAMAP" id="MF_00367">
    <property type="entry name" value="GTPase_Era"/>
    <property type="match status" value="1"/>
</dbReference>
<feature type="domain" description="Era-type G" evidence="11">
    <location>
        <begin position="7"/>
        <end position="175"/>
    </location>
</feature>
<reference evidence="12" key="1">
    <citation type="submission" date="2022-11" db="EMBL/GenBank/DDBJ databases">
        <title>Genomic comparisons reveal selection pressure and functional variation between nutritional endosymbionts of cave-adapted and epigean Hawaiian planthoppers.</title>
        <authorList>
            <person name="Gossett J.M."/>
            <person name="Porter M.L."/>
            <person name="Vasquez Y."/>
            <person name="Bennett G.M."/>
            <person name="Chong R.A."/>
        </authorList>
    </citation>
    <scope>NUCLEOTIDE SEQUENCE</scope>
    <source>
        <strain evidence="12">OPOL2</strain>
    </source>
</reference>
<organism evidence="12 13">
    <name type="scientific">Candidatus Purcelliella pentastirinorum</name>
    <dbReference type="NCBI Taxonomy" id="472834"/>
    <lineage>
        <taxon>Bacteria</taxon>
        <taxon>Pseudomonadati</taxon>
        <taxon>Pseudomonadota</taxon>
        <taxon>Gammaproteobacteria</taxon>
        <taxon>Enterobacterales</taxon>
        <taxon>Enterobacteriaceae</taxon>
        <taxon>Candidatus Purcelliella</taxon>
    </lineage>
</organism>
<dbReference type="GO" id="GO:0005886">
    <property type="term" value="C:plasma membrane"/>
    <property type="evidence" value="ECO:0007669"/>
    <property type="project" value="UniProtKB-SubCell"/>
</dbReference>
<dbReference type="SUPFAM" id="SSF54814">
    <property type="entry name" value="Prokaryotic type KH domain (KH-domain type II)"/>
    <property type="match status" value="1"/>
</dbReference>
<feature type="binding site" evidence="7">
    <location>
        <begin position="62"/>
        <end position="66"/>
    </location>
    <ligand>
        <name>GTP</name>
        <dbReference type="ChEBI" id="CHEBI:37565"/>
    </ligand>
</feature>
<dbReference type="InterPro" id="IPR015946">
    <property type="entry name" value="KH_dom-like_a/b"/>
</dbReference>
<keyword evidence="7" id="KW-0699">rRNA-binding</keyword>
<feature type="region of interest" description="G2" evidence="8">
    <location>
        <begin position="41"/>
        <end position="45"/>
    </location>
</feature>
<dbReference type="Pfam" id="PF07650">
    <property type="entry name" value="KH_2"/>
    <property type="match status" value="1"/>
</dbReference>
<dbReference type="InterPro" id="IPR009019">
    <property type="entry name" value="KH_sf_prok-type"/>
</dbReference>
<dbReference type="Gene3D" id="3.40.50.300">
    <property type="entry name" value="P-loop containing nucleotide triphosphate hydrolases"/>
    <property type="match status" value="1"/>
</dbReference>
<name>A0AAX3N752_9ENTR</name>
<evidence type="ECO:0000256" key="4">
    <source>
        <dbReference type="ARBA" id="ARBA00022741"/>
    </source>
</evidence>
<evidence type="ECO:0000256" key="3">
    <source>
        <dbReference type="ARBA" id="ARBA00022517"/>
    </source>
</evidence>
<keyword evidence="7" id="KW-0963">Cytoplasm</keyword>
<dbReference type="GO" id="GO:0043024">
    <property type="term" value="F:ribosomal small subunit binding"/>
    <property type="evidence" value="ECO:0007669"/>
    <property type="project" value="TreeGrafter"/>
</dbReference>
<keyword evidence="3 7" id="KW-0690">Ribosome biogenesis</keyword>
<dbReference type="EMBL" id="CP110496">
    <property type="protein sequence ID" value="WDI78417.1"/>
    <property type="molecule type" value="Genomic_DNA"/>
</dbReference>
<dbReference type="NCBIfam" id="TIGR00436">
    <property type="entry name" value="era"/>
    <property type="match status" value="1"/>
</dbReference>
<dbReference type="InterPro" id="IPR005225">
    <property type="entry name" value="Small_GTP-bd"/>
</dbReference>
<accession>A0AAX3N752</accession>
<feature type="domain" description="KH type-2" evidence="10">
    <location>
        <begin position="206"/>
        <end position="284"/>
    </location>
</feature>
<dbReference type="AlphaFoldDB" id="A0AAX3N752"/>
<evidence type="ECO:0000256" key="9">
    <source>
        <dbReference type="RuleBase" id="RU003761"/>
    </source>
</evidence>
<dbReference type="NCBIfam" id="TIGR00231">
    <property type="entry name" value="small_GTP"/>
    <property type="match status" value="1"/>
</dbReference>
<sequence length="297" mass="34850">MKIKKKYCGYFTIIGKTNTGKSTLLNKLVKKNISIVSNKKHTTRNTMIGVKTKKNKQKIFIDTPGINSKKKKIIDKIMNKNSIKAIKNTDIIIFLLNKTQLDKNDFFIINKIKKIKKPIIIIINKIDEIKNKRKLLPYIKKINQYINFQDIIPISAKTGENINRLKKIISNNLPEKKHFFPYKYITNQSKTFLISEIIRKNIIFNVYKELPHSINVELKHIIQKNNICYIECSIWVEKKSQKKIIIGKNGNLIKKIKTKAKKQISIFLNKKIIINLIINVKKKWKNKNKLINKINLN</sequence>
<dbReference type="GO" id="GO:0003924">
    <property type="term" value="F:GTPase activity"/>
    <property type="evidence" value="ECO:0007669"/>
    <property type="project" value="UniProtKB-UniRule"/>
</dbReference>
<evidence type="ECO:0000259" key="10">
    <source>
        <dbReference type="PROSITE" id="PS50823"/>
    </source>
</evidence>
<comment type="similarity">
    <text evidence="1 7 8 9">Belongs to the TRAFAC class TrmE-Era-EngA-EngB-Septin-like GTPase superfamily. Era GTPase family.</text>
</comment>
<keyword evidence="7" id="KW-0472">Membrane</keyword>
<dbReference type="NCBIfam" id="NF000908">
    <property type="entry name" value="PRK00089.1"/>
    <property type="match status" value="1"/>
</dbReference>
<dbReference type="PROSITE" id="PS50823">
    <property type="entry name" value="KH_TYPE_2"/>
    <property type="match status" value="1"/>
</dbReference>
<dbReference type="Gene3D" id="3.30.300.20">
    <property type="match status" value="1"/>
</dbReference>
<dbReference type="RefSeq" id="WP_274360442.1">
    <property type="nucleotide sequence ID" value="NZ_CP110496.1"/>
</dbReference>
<dbReference type="Pfam" id="PF01926">
    <property type="entry name" value="MMR_HSR1"/>
    <property type="match status" value="1"/>
</dbReference>
<feature type="region of interest" description="G4" evidence="8">
    <location>
        <begin position="124"/>
        <end position="127"/>
    </location>
</feature>
<dbReference type="SUPFAM" id="SSF52540">
    <property type="entry name" value="P-loop containing nucleoside triphosphate hydrolases"/>
    <property type="match status" value="1"/>
</dbReference>
<feature type="binding site" evidence="7">
    <location>
        <begin position="124"/>
        <end position="127"/>
    </location>
    <ligand>
        <name>GTP</name>
        <dbReference type="ChEBI" id="CHEBI:37565"/>
    </ligand>
</feature>
<comment type="subcellular location">
    <subcellularLocation>
        <location evidence="7">Cytoplasm</location>
    </subcellularLocation>
    <subcellularLocation>
        <location evidence="7">Cell membrane</location>
        <topology evidence="7">Peripheral membrane protein</topology>
    </subcellularLocation>
</comment>
<feature type="region of interest" description="G3" evidence="8">
    <location>
        <begin position="62"/>
        <end position="65"/>
    </location>
</feature>
<dbReference type="Proteomes" id="UP001214992">
    <property type="component" value="Chromosome"/>
</dbReference>
<protein>
    <recommendedName>
        <fullName evidence="2 7">GTPase Era</fullName>
    </recommendedName>
</protein>
<evidence type="ECO:0000256" key="6">
    <source>
        <dbReference type="ARBA" id="ARBA00023134"/>
    </source>
</evidence>
<feature type="region of interest" description="G5" evidence="8">
    <location>
        <begin position="154"/>
        <end position="156"/>
    </location>
</feature>
<evidence type="ECO:0000256" key="1">
    <source>
        <dbReference type="ARBA" id="ARBA00007921"/>
    </source>
</evidence>
<evidence type="ECO:0000259" key="11">
    <source>
        <dbReference type="PROSITE" id="PS51713"/>
    </source>
</evidence>
<dbReference type="PANTHER" id="PTHR42698">
    <property type="entry name" value="GTPASE ERA"/>
    <property type="match status" value="1"/>
</dbReference>
<feature type="binding site" evidence="7">
    <location>
        <begin position="15"/>
        <end position="22"/>
    </location>
    <ligand>
        <name>GTP</name>
        <dbReference type="ChEBI" id="CHEBI:37565"/>
    </ligand>
</feature>
<dbReference type="InterPro" id="IPR030388">
    <property type="entry name" value="G_ERA_dom"/>
</dbReference>
<evidence type="ECO:0000313" key="12">
    <source>
        <dbReference type="EMBL" id="WDI78417.1"/>
    </source>
</evidence>
<dbReference type="GO" id="GO:0005829">
    <property type="term" value="C:cytosol"/>
    <property type="evidence" value="ECO:0007669"/>
    <property type="project" value="TreeGrafter"/>
</dbReference>
<evidence type="ECO:0000256" key="5">
    <source>
        <dbReference type="ARBA" id="ARBA00022884"/>
    </source>
</evidence>
<dbReference type="GO" id="GO:0070181">
    <property type="term" value="F:small ribosomal subunit rRNA binding"/>
    <property type="evidence" value="ECO:0007669"/>
    <property type="project" value="UniProtKB-UniRule"/>
</dbReference>
<keyword evidence="6 7" id="KW-0342">GTP-binding</keyword>
<evidence type="ECO:0000256" key="8">
    <source>
        <dbReference type="PROSITE-ProRule" id="PRU01050"/>
    </source>
</evidence>
<keyword evidence="7" id="KW-1003">Cell membrane</keyword>
<comment type="subunit">
    <text evidence="7">Monomer.</text>
</comment>
<dbReference type="InterPro" id="IPR004044">
    <property type="entry name" value="KH_dom_type_2"/>
</dbReference>